<evidence type="ECO:0000313" key="4">
    <source>
        <dbReference type="Proteomes" id="UP000275267"/>
    </source>
</evidence>
<dbReference type="InterPro" id="IPR008949">
    <property type="entry name" value="Isoprenoid_synthase_dom_sf"/>
</dbReference>
<name>A0A3L6TJ96_PANMI</name>
<dbReference type="SFLD" id="SFLDS00005">
    <property type="entry name" value="Isoprenoid_Synthase_Type_I"/>
    <property type="match status" value="1"/>
</dbReference>
<dbReference type="PANTHER" id="PTHR31225">
    <property type="entry name" value="OS04G0344100 PROTEIN-RELATED"/>
    <property type="match status" value="1"/>
</dbReference>
<reference evidence="4" key="1">
    <citation type="journal article" date="2019" name="Nat. Commun.">
        <title>The genome of broomcorn millet.</title>
        <authorList>
            <person name="Zou C."/>
            <person name="Miki D."/>
            <person name="Li D."/>
            <person name="Tang Q."/>
            <person name="Xiao L."/>
            <person name="Rajput S."/>
            <person name="Deng P."/>
            <person name="Jia W."/>
            <person name="Huang R."/>
            <person name="Zhang M."/>
            <person name="Sun Y."/>
            <person name="Hu J."/>
            <person name="Fu X."/>
            <person name="Schnable P.S."/>
            <person name="Li F."/>
            <person name="Zhang H."/>
            <person name="Feng B."/>
            <person name="Zhu X."/>
            <person name="Liu R."/>
            <person name="Schnable J.C."/>
            <person name="Zhu J.-K."/>
            <person name="Zhang H."/>
        </authorList>
    </citation>
    <scope>NUCLEOTIDE SEQUENCE [LARGE SCALE GENOMIC DNA]</scope>
</reference>
<evidence type="ECO:0000259" key="2">
    <source>
        <dbReference type="Pfam" id="PF03936"/>
    </source>
</evidence>
<dbReference type="AlphaFoldDB" id="A0A3L6TJ96"/>
<evidence type="ECO:0000313" key="3">
    <source>
        <dbReference type="EMBL" id="RLN40412.1"/>
    </source>
</evidence>
<comment type="caution">
    <text evidence="3">The sequence shown here is derived from an EMBL/GenBank/DDBJ whole genome shotgun (WGS) entry which is preliminary data.</text>
</comment>
<sequence>MATGSLQLDFELVRALHLKELRALSLWWKEVYGNVKLSYARDRLVENYFWTCGVFHEEEYSRARMLFAKTFGMLSLMDDAYDVYATPEECHVLNEAIQRWDESAVTTLPEYMRMFYINLLKTFQESEDSLLPDEKYRVSYAKKAFKLSCKYYQDEAKWSSEKYAPSFQEHVEPWCCSWARATWRPTREAFDWAIGVPAVVAASGEVARFLNDIASYRKGKNRKDAASSVECYARERGVSGEEAAAAIAGMAEHAWRTINRSCMEVGDALLPAARLVVNLTKTLEVIYLDGRDAYTFAGDLRDLVVSLFLNGPAAV</sequence>
<keyword evidence="4" id="KW-1185">Reference proteome</keyword>
<organism evidence="3 4">
    <name type="scientific">Panicum miliaceum</name>
    <name type="common">Proso millet</name>
    <name type="synonym">Broomcorn millet</name>
    <dbReference type="NCBI Taxonomy" id="4540"/>
    <lineage>
        <taxon>Eukaryota</taxon>
        <taxon>Viridiplantae</taxon>
        <taxon>Streptophyta</taxon>
        <taxon>Embryophyta</taxon>
        <taxon>Tracheophyta</taxon>
        <taxon>Spermatophyta</taxon>
        <taxon>Magnoliopsida</taxon>
        <taxon>Liliopsida</taxon>
        <taxon>Poales</taxon>
        <taxon>Poaceae</taxon>
        <taxon>PACMAD clade</taxon>
        <taxon>Panicoideae</taxon>
        <taxon>Panicodae</taxon>
        <taxon>Paniceae</taxon>
        <taxon>Panicinae</taxon>
        <taxon>Panicum</taxon>
        <taxon>Panicum sect. Panicum</taxon>
    </lineage>
</organism>
<feature type="domain" description="Terpene synthase metal-binding" evidence="2">
    <location>
        <begin position="29"/>
        <end position="256"/>
    </location>
</feature>
<evidence type="ECO:0000256" key="1">
    <source>
        <dbReference type="ARBA" id="ARBA00022723"/>
    </source>
</evidence>
<accession>A0A3L6TJ96</accession>
<dbReference type="InterPro" id="IPR034741">
    <property type="entry name" value="Terpene_cyclase-like_1_C"/>
</dbReference>
<dbReference type="GO" id="GO:0016114">
    <property type="term" value="P:terpenoid biosynthetic process"/>
    <property type="evidence" value="ECO:0007669"/>
    <property type="project" value="InterPro"/>
</dbReference>
<dbReference type="Pfam" id="PF03936">
    <property type="entry name" value="Terpene_synth_C"/>
    <property type="match status" value="1"/>
</dbReference>
<keyword evidence="1" id="KW-0479">Metal-binding</keyword>
<gene>
    <name evidence="3" type="ORF">C2845_PM01G15820</name>
</gene>
<dbReference type="InterPro" id="IPR005630">
    <property type="entry name" value="Terpene_synthase_metal-bd"/>
</dbReference>
<dbReference type="SUPFAM" id="SSF48576">
    <property type="entry name" value="Terpenoid synthases"/>
    <property type="match status" value="1"/>
</dbReference>
<dbReference type="Gene3D" id="1.10.600.10">
    <property type="entry name" value="Farnesyl Diphosphate Synthase"/>
    <property type="match status" value="1"/>
</dbReference>
<dbReference type="SFLD" id="SFLDG01019">
    <property type="entry name" value="Terpene_Cyclase_Like_1_C_Termi"/>
    <property type="match status" value="1"/>
</dbReference>
<dbReference type="Proteomes" id="UP000275267">
    <property type="component" value="Unassembled WGS sequence"/>
</dbReference>
<dbReference type="GO" id="GO:0000287">
    <property type="term" value="F:magnesium ion binding"/>
    <property type="evidence" value="ECO:0007669"/>
    <property type="project" value="InterPro"/>
</dbReference>
<proteinExistence type="predicted"/>
<dbReference type="InterPro" id="IPR050148">
    <property type="entry name" value="Terpene_synthase-like"/>
</dbReference>
<protein>
    <recommendedName>
        <fullName evidence="2">Terpene synthase metal-binding domain-containing protein</fullName>
    </recommendedName>
</protein>
<dbReference type="GO" id="GO:0010333">
    <property type="term" value="F:terpene synthase activity"/>
    <property type="evidence" value="ECO:0007669"/>
    <property type="project" value="InterPro"/>
</dbReference>
<dbReference type="EMBL" id="PQIB02000001">
    <property type="protein sequence ID" value="RLN40412.1"/>
    <property type="molecule type" value="Genomic_DNA"/>
</dbReference>
<dbReference type="PANTHER" id="PTHR31225:SF63">
    <property type="entry name" value="BETA-SELINENE SYNTHASE"/>
    <property type="match status" value="1"/>
</dbReference>
<dbReference type="STRING" id="4540.A0A3L6TJ96"/>
<dbReference type="OrthoDB" id="1877784at2759"/>